<dbReference type="OrthoDB" id="1807498at2"/>
<protein>
    <submittedName>
        <fullName evidence="1">Phage XkdN-like tail assembly chaperone protein, TAC</fullName>
    </submittedName>
</protein>
<name>A0A1M6M4K0_9FIRM</name>
<dbReference type="STRING" id="1121919.SAMN02745975_02865"/>
<sequence>MGKLQEFLMEQEVEPTTTAEVEIKPFPFPFVIRSITEGENKAIRRSCQKITFDKKTHQKRTEVDKDLYNNRLIIACCVDPNFKDAELQSKYGVMGAEDLIDKILNPGQYTDLLLAIQEINGFTANINELKEEAKN</sequence>
<dbReference type="Gene3D" id="3.30.2220.30">
    <property type="match status" value="1"/>
</dbReference>
<reference evidence="2" key="1">
    <citation type="submission" date="2016-11" db="EMBL/GenBank/DDBJ databases">
        <authorList>
            <person name="Varghese N."/>
            <person name="Submissions S."/>
        </authorList>
    </citation>
    <scope>NUCLEOTIDE SEQUENCE [LARGE SCALE GENOMIC DNA]</scope>
    <source>
        <strain evidence="2">DSM 17957</strain>
    </source>
</reference>
<dbReference type="Pfam" id="PF08890">
    <property type="entry name" value="Phage_TAC_5"/>
    <property type="match status" value="1"/>
</dbReference>
<evidence type="ECO:0000313" key="1">
    <source>
        <dbReference type="EMBL" id="SHJ78337.1"/>
    </source>
</evidence>
<evidence type="ECO:0000313" key="2">
    <source>
        <dbReference type="Proteomes" id="UP000184536"/>
    </source>
</evidence>
<accession>A0A1M6M4K0</accession>
<keyword evidence="2" id="KW-1185">Reference proteome</keyword>
<dbReference type="EMBL" id="FQZV01000041">
    <property type="protein sequence ID" value="SHJ78337.1"/>
    <property type="molecule type" value="Genomic_DNA"/>
</dbReference>
<dbReference type="InterPro" id="IPR038559">
    <property type="entry name" value="XkdN-like_sf"/>
</dbReference>
<gene>
    <name evidence="1" type="ORF">SAMN02745975_02865</name>
</gene>
<dbReference type="InterPro" id="IPR014986">
    <property type="entry name" value="XkdN-like"/>
</dbReference>
<dbReference type="RefSeq" id="WP_110941923.1">
    <property type="nucleotide sequence ID" value="NZ_FQZV01000041.1"/>
</dbReference>
<organism evidence="1 2">
    <name type="scientific">Geosporobacter subterraneus DSM 17957</name>
    <dbReference type="NCBI Taxonomy" id="1121919"/>
    <lineage>
        <taxon>Bacteria</taxon>
        <taxon>Bacillati</taxon>
        <taxon>Bacillota</taxon>
        <taxon>Clostridia</taxon>
        <taxon>Peptostreptococcales</taxon>
        <taxon>Thermotaleaceae</taxon>
        <taxon>Geosporobacter</taxon>
    </lineage>
</organism>
<dbReference type="AlphaFoldDB" id="A0A1M6M4K0"/>
<proteinExistence type="predicted"/>
<dbReference type="Proteomes" id="UP000184536">
    <property type="component" value="Unassembled WGS sequence"/>
</dbReference>